<dbReference type="EMBL" id="JASCZI010181304">
    <property type="protein sequence ID" value="MED6181489.1"/>
    <property type="molecule type" value="Genomic_DNA"/>
</dbReference>
<protein>
    <submittedName>
        <fullName evidence="1">Uncharacterized protein</fullName>
    </submittedName>
</protein>
<accession>A0ABU6W6T3</accession>
<reference evidence="1 2" key="1">
    <citation type="journal article" date="2023" name="Plants (Basel)">
        <title>Bridging the Gap: Combining Genomics and Transcriptomics Approaches to Understand Stylosanthes scabra, an Orphan Legume from the Brazilian Caatinga.</title>
        <authorList>
            <person name="Ferreira-Neto J.R.C."/>
            <person name="da Silva M.D."/>
            <person name="Binneck E."/>
            <person name="de Melo N.F."/>
            <person name="da Silva R.H."/>
            <person name="de Melo A.L.T.M."/>
            <person name="Pandolfi V."/>
            <person name="Bustamante F.O."/>
            <person name="Brasileiro-Vidal A.C."/>
            <person name="Benko-Iseppon A.M."/>
        </authorList>
    </citation>
    <scope>NUCLEOTIDE SEQUENCE [LARGE SCALE GENOMIC DNA]</scope>
    <source>
        <tissue evidence="1">Leaves</tissue>
    </source>
</reference>
<name>A0ABU6W6T3_9FABA</name>
<dbReference type="Proteomes" id="UP001341840">
    <property type="component" value="Unassembled WGS sequence"/>
</dbReference>
<sequence length="114" mass="13167">MAKRNPKCRDYPRRKLSTYLPKKRAKGTSIGVALRLLGHRKDDIAPLWYKDPEVEELEIGLMQFATDMDAINMARLGIARRCVELYVVHEGFDDEEIPEIGWMDGCWRESAGTR</sequence>
<gene>
    <name evidence="1" type="ORF">PIB30_019743</name>
</gene>
<proteinExistence type="predicted"/>
<evidence type="ECO:0000313" key="1">
    <source>
        <dbReference type="EMBL" id="MED6181489.1"/>
    </source>
</evidence>
<keyword evidence="2" id="KW-1185">Reference proteome</keyword>
<comment type="caution">
    <text evidence="1">The sequence shown here is derived from an EMBL/GenBank/DDBJ whole genome shotgun (WGS) entry which is preliminary data.</text>
</comment>
<organism evidence="1 2">
    <name type="scientific">Stylosanthes scabra</name>
    <dbReference type="NCBI Taxonomy" id="79078"/>
    <lineage>
        <taxon>Eukaryota</taxon>
        <taxon>Viridiplantae</taxon>
        <taxon>Streptophyta</taxon>
        <taxon>Embryophyta</taxon>
        <taxon>Tracheophyta</taxon>
        <taxon>Spermatophyta</taxon>
        <taxon>Magnoliopsida</taxon>
        <taxon>eudicotyledons</taxon>
        <taxon>Gunneridae</taxon>
        <taxon>Pentapetalae</taxon>
        <taxon>rosids</taxon>
        <taxon>fabids</taxon>
        <taxon>Fabales</taxon>
        <taxon>Fabaceae</taxon>
        <taxon>Papilionoideae</taxon>
        <taxon>50 kb inversion clade</taxon>
        <taxon>dalbergioids sensu lato</taxon>
        <taxon>Dalbergieae</taxon>
        <taxon>Pterocarpus clade</taxon>
        <taxon>Stylosanthes</taxon>
    </lineage>
</organism>
<evidence type="ECO:0000313" key="2">
    <source>
        <dbReference type="Proteomes" id="UP001341840"/>
    </source>
</evidence>